<keyword evidence="5 6" id="KW-0472">Membrane</keyword>
<sequence>MKEMIIPFATGLAIFLFGMQLLRYGLEVLAGDRLQQALLRFTRTPARGFLTGMVSTAFLQSSSAVTVITIGFVNAGILNFSQTIGIILGTNIGTTLTTEILALKIEDFAVPLILLGALFYLLPRKKSKCIGLVIGGFGCIFLGMDAMQWIAFPLKRRGWIHWILESSTHPVLWGILAGTAVTGLVQSSGAVIAIAMGFYASGIIPLPFAIAVVLGSNVGTCVTGLLASIGSNRAAKQVALAHLTLNIAGVLVFGPLVPYLTQIALLLSDNPAAQVAHIQTLYNVICSVLVLPFSAPFARVITWLLPDPVIAWSFRQRRNRR</sequence>
<evidence type="ECO:0000256" key="3">
    <source>
        <dbReference type="ARBA" id="ARBA00022692"/>
    </source>
</evidence>
<dbReference type="NCBIfam" id="TIGR00704">
    <property type="entry name" value="NaPi_cotrn_rel"/>
    <property type="match status" value="1"/>
</dbReference>
<feature type="transmembrane region" description="Helical" evidence="6">
    <location>
        <begin position="239"/>
        <end position="260"/>
    </location>
</feature>
<evidence type="ECO:0000313" key="7">
    <source>
        <dbReference type="EMBL" id="GGE14606.1"/>
    </source>
</evidence>
<feature type="transmembrane region" description="Helical" evidence="6">
    <location>
        <begin position="130"/>
        <end position="151"/>
    </location>
</feature>
<dbReference type="AlphaFoldDB" id="A0A8J2VEW7"/>
<comment type="subcellular location">
    <subcellularLocation>
        <location evidence="1">Cell membrane</location>
        <topology evidence="1">Multi-pass membrane protein</topology>
    </subcellularLocation>
</comment>
<proteinExistence type="predicted"/>
<protein>
    <recommendedName>
        <fullName evidence="9">Phosphate:Na+ symporter</fullName>
    </recommendedName>
</protein>
<evidence type="ECO:0000256" key="6">
    <source>
        <dbReference type="SAM" id="Phobius"/>
    </source>
</evidence>
<gene>
    <name evidence="7" type="ORF">GCM10011571_15070</name>
</gene>
<dbReference type="InterPro" id="IPR004633">
    <property type="entry name" value="NaPi_cotrn-rel/YqeW-like"/>
</dbReference>
<feature type="transmembrane region" description="Helical" evidence="6">
    <location>
        <begin position="108"/>
        <end position="123"/>
    </location>
</feature>
<evidence type="ECO:0000256" key="5">
    <source>
        <dbReference type="ARBA" id="ARBA00023136"/>
    </source>
</evidence>
<evidence type="ECO:0000256" key="2">
    <source>
        <dbReference type="ARBA" id="ARBA00022475"/>
    </source>
</evidence>
<comment type="caution">
    <text evidence="7">The sequence shown here is derived from an EMBL/GenBank/DDBJ whole genome shotgun (WGS) entry which is preliminary data.</text>
</comment>
<dbReference type="Proteomes" id="UP000625210">
    <property type="component" value="Unassembled WGS sequence"/>
</dbReference>
<dbReference type="PANTHER" id="PTHR10010:SF46">
    <property type="entry name" value="SODIUM-DEPENDENT PHOSPHATE TRANSPORT PROTEIN 2B"/>
    <property type="match status" value="1"/>
</dbReference>
<dbReference type="RefSeq" id="WP_188647269.1">
    <property type="nucleotide sequence ID" value="NZ_BMHQ01000004.1"/>
</dbReference>
<dbReference type="PANTHER" id="PTHR10010">
    <property type="entry name" value="SOLUTE CARRIER FAMILY 34 SODIUM PHOSPHATE , MEMBER 2-RELATED"/>
    <property type="match status" value="1"/>
</dbReference>
<feature type="transmembrane region" description="Helical" evidence="6">
    <location>
        <begin position="206"/>
        <end position="227"/>
    </location>
</feature>
<name>A0A8J2VEW7_9BACL</name>
<organism evidence="7 8">
    <name type="scientific">Marinithermofilum abyssi</name>
    <dbReference type="NCBI Taxonomy" id="1571185"/>
    <lineage>
        <taxon>Bacteria</taxon>
        <taxon>Bacillati</taxon>
        <taxon>Bacillota</taxon>
        <taxon>Bacilli</taxon>
        <taxon>Bacillales</taxon>
        <taxon>Thermoactinomycetaceae</taxon>
        <taxon>Marinithermofilum</taxon>
    </lineage>
</organism>
<evidence type="ECO:0000256" key="4">
    <source>
        <dbReference type="ARBA" id="ARBA00022989"/>
    </source>
</evidence>
<evidence type="ECO:0000256" key="1">
    <source>
        <dbReference type="ARBA" id="ARBA00004651"/>
    </source>
</evidence>
<reference evidence="7" key="1">
    <citation type="journal article" date="2014" name="Int. J. Syst. Evol. Microbiol.">
        <title>Complete genome sequence of Corynebacterium casei LMG S-19264T (=DSM 44701T), isolated from a smear-ripened cheese.</title>
        <authorList>
            <consortium name="US DOE Joint Genome Institute (JGI-PGF)"/>
            <person name="Walter F."/>
            <person name="Albersmeier A."/>
            <person name="Kalinowski J."/>
            <person name="Ruckert C."/>
        </authorList>
    </citation>
    <scope>NUCLEOTIDE SEQUENCE</scope>
    <source>
        <strain evidence="7">CGMCC 1.15179</strain>
    </source>
</reference>
<dbReference type="NCBIfam" id="NF037997">
    <property type="entry name" value="Na_Pi_symport"/>
    <property type="match status" value="1"/>
</dbReference>
<evidence type="ECO:0000313" key="8">
    <source>
        <dbReference type="Proteomes" id="UP000625210"/>
    </source>
</evidence>
<accession>A0A8J2VEW7</accession>
<keyword evidence="2" id="KW-1003">Cell membrane</keyword>
<dbReference type="GO" id="GO:0005886">
    <property type="term" value="C:plasma membrane"/>
    <property type="evidence" value="ECO:0007669"/>
    <property type="project" value="UniProtKB-SubCell"/>
</dbReference>
<dbReference type="GO" id="GO:0044341">
    <property type="term" value="P:sodium-dependent phosphate transport"/>
    <property type="evidence" value="ECO:0007669"/>
    <property type="project" value="InterPro"/>
</dbReference>
<dbReference type="EMBL" id="BMHQ01000004">
    <property type="protein sequence ID" value="GGE14606.1"/>
    <property type="molecule type" value="Genomic_DNA"/>
</dbReference>
<keyword evidence="4 6" id="KW-1133">Transmembrane helix</keyword>
<dbReference type="InterPro" id="IPR003841">
    <property type="entry name" value="Na/Pi_transpt"/>
</dbReference>
<feature type="transmembrane region" description="Helical" evidence="6">
    <location>
        <begin position="171"/>
        <end position="199"/>
    </location>
</feature>
<keyword evidence="8" id="KW-1185">Reference proteome</keyword>
<dbReference type="Pfam" id="PF02690">
    <property type="entry name" value="Na_Pi_cotrans"/>
    <property type="match status" value="2"/>
</dbReference>
<reference evidence="7" key="2">
    <citation type="submission" date="2020-09" db="EMBL/GenBank/DDBJ databases">
        <authorList>
            <person name="Sun Q."/>
            <person name="Zhou Y."/>
        </authorList>
    </citation>
    <scope>NUCLEOTIDE SEQUENCE</scope>
    <source>
        <strain evidence="7">CGMCC 1.15179</strain>
    </source>
</reference>
<feature type="transmembrane region" description="Helical" evidence="6">
    <location>
        <begin position="281"/>
        <end position="305"/>
    </location>
</feature>
<dbReference type="GO" id="GO:0005436">
    <property type="term" value="F:sodium:phosphate symporter activity"/>
    <property type="evidence" value="ECO:0007669"/>
    <property type="project" value="InterPro"/>
</dbReference>
<evidence type="ECO:0008006" key="9">
    <source>
        <dbReference type="Google" id="ProtNLM"/>
    </source>
</evidence>
<keyword evidence="3 6" id="KW-0812">Transmembrane</keyword>